<reference evidence="9 10" key="1">
    <citation type="submission" date="2018-08" db="EMBL/GenBank/DDBJ databases">
        <title>Genomic Encyclopedia of Type Strains, Phase IV (KMG-IV): sequencing the most valuable type-strain genomes for metagenomic binning, comparative biology and taxonomic classification.</title>
        <authorList>
            <person name="Goeker M."/>
        </authorList>
    </citation>
    <scope>NUCLEOTIDE SEQUENCE [LARGE SCALE GENOMIC DNA]</scope>
    <source>
        <strain evidence="9 10">DSM 23923</strain>
    </source>
</reference>
<evidence type="ECO:0000313" key="10">
    <source>
        <dbReference type="Proteomes" id="UP000256388"/>
    </source>
</evidence>
<dbReference type="Proteomes" id="UP000256388">
    <property type="component" value="Unassembled WGS sequence"/>
</dbReference>
<dbReference type="PANTHER" id="PTHR33799">
    <property type="entry name" value="PTS PERMEASE-RELATED-RELATED"/>
    <property type="match status" value="1"/>
</dbReference>
<dbReference type="EMBL" id="QUMS01000005">
    <property type="protein sequence ID" value="REG05377.1"/>
    <property type="molecule type" value="Genomic_DNA"/>
</dbReference>
<dbReference type="InterPro" id="IPR051471">
    <property type="entry name" value="Bacterial_PTS_sugar_comp"/>
</dbReference>
<dbReference type="CDD" id="cd00006">
    <property type="entry name" value="PTS_IIA_man"/>
    <property type="match status" value="1"/>
</dbReference>
<name>A0A3E0A494_9CHLR</name>
<keyword evidence="3" id="KW-0963">Cytoplasm</keyword>
<evidence type="ECO:0000313" key="9">
    <source>
        <dbReference type="EMBL" id="REG05377.1"/>
    </source>
</evidence>
<keyword evidence="10" id="KW-1185">Reference proteome</keyword>
<organism evidence="9 10">
    <name type="scientific">Pelolinea submarina</name>
    <dbReference type="NCBI Taxonomy" id="913107"/>
    <lineage>
        <taxon>Bacteria</taxon>
        <taxon>Bacillati</taxon>
        <taxon>Chloroflexota</taxon>
        <taxon>Anaerolineae</taxon>
        <taxon>Anaerolineales</taxon>
        <taxon>Anaerolineaceae</taxon>
        <taxon>Pelolinea</taxon>
    </lineage>
</organism>
<evidence type="ECO:0000256" key="2">
    <source>
        <dbReference type="ARBA" id="ARBA00022448"/>
    </source>
</evidence>
<keyword evidence="7" id="KW-0418">Kinase</keyword>
<dbReference type="InterPro" id="IPR004701">
    <property type="entry name" value="PTS_EIIA_man-typ"/>
</dbReference>
<dbReference type="PROSITE" id="PS51096">
    <property type="entry name" value="PTS_EIIA_TYPE_4"/>
    <property type="match status" value="1"/>
</dbReference>
<feature type="domain" description="PTS EIIA type-4" evidence="8">
    <location>
        <begin position="1"/>
        <end position="125"/>
    </location>
</feature>
<evidence type="ECO:0000256" key="1">
    <source>
        <dbReference type="ARBA" id="ARBA00004496"/>
    </source>
</evidence>
<dbReference type="GO" id="GO:0005737">
    <property type="term" value="C:cytoplasm"/>
    <property type="evidence" value="ECO:0007669"/>
    <property type="project" value="UniProtKB-SubCell"/>
</dbReference>
<keyword evidence="5" id="KW-0808">Transferase</keyword>
<evidence type="ECO:0000259" key="8">
    <source>
        <dbReference type="PROSITE" id="PS51096"/>
    </source>
</evidence>
<keyword evidence="6" id="KW-0598">Phosphotransferase system</keyword>
<dbReference type="GO" id="GO:0016020">
    <property type="term" value="C:membrane"/>
    <property type="evidence" value="ECO:0007669"/>
    <property type="project" value="InterPro"/>
</dbReference>
<dbReference type="SUPFAM" id="SSF53062">
    <property type="entry name" value="PTS system fructose IIA component-like"/>
    <property type="match status" value="1"/>
</dbReference>
<comment type="caution">
    <text evidence="9">The sequence shown here is derived from an EMBL/GenBank/DDBJ whole genome shotgun (WGS) entry which is preliminary data.</text>
</comment>
<evidence type="ECO:0000256" key="3">
    <source>
        <dbReference type="ARBA" id="ARBA00022490"/>
    </source>
</evidence>
<evidence type="ECO:0000256" key="5">
    <source>
        <dbReference type="ARBA" id="ARBA00022679"/>
    </source>
</evidence>
<dbReference type="InterPro" id="IPR036662">
    <property type="entry name" value="PTS_EIIA_man-typ_sf"/>
</dbReference>
<gene>
    <name evidence="9" type="ORF">DFR64_2777</name>
</gene>
<dbReference type="GO" id="GO:0009401">
    <property type="term" value="P:phosphoenolpyruvate-dependent sugar phosphotransferase system"/>
    <property type="evidence" value="ECO:0007669"/>
    <property type="project" value="UniProtKB-KW"/>
</dbReference>
<dbReference type="InterPro" id="IPR033887">
    <property type="entry name" value="PTS_IIA_man"/>
</dbReference>
<comment type="subcellular location">
    <subcellularLocation>
        <location evidence="1">Cytoplasm</location>
    </subcellularLocation>
</comment>
<dbReference type="OrthoDB" id="9799827at2"/>
<keyword evidence="4" id="KW-0762">Sugar transport</keyword>
<evidence type="ECO:0000256" key="7">
    <source>
        <dbReference type="ARBA" id="ARBA00022777"/>
    </source>
</evidence>
<sequence>MIGVVIAAHGSLAESFIESTQMIIGDMKQLCAVSLLPEDAMDDLFSRLNTAAESVDSGEGVICLLDLFGGTPSNVAMMISQERSNFYPVSGVNFPMIAELFINRPYIQDIQKLVDICTESGRGGIIDMLERFNNL</sequence>
<dbReference type="PANTHER" id="PTHR33799:SF1">
    <property type="entry name" value="PTS SYSTEM MANNOSE-SPECIFIC EIIAB COMPONENT-RELATED"/>
    <property type="match status" value="1"/>
</dbReference>
<dbReference type="RefSeq" id="WP_116226046.1">
    <property type="nucleotide sequence ID" value="NZ_AP018437.1"/>
</dbReference>
<dbReference type="Pfam" id="PF03610">
    <property type="entry name" value="EIIA-man"/>
    <property type="match status" value="1"/>
</dbReference>
<protein>
    <submittedName>
        <fullName evidence="9">PTS system N-acetylgalactosamine-specific IIA component/PTS system mannose-specific IIA component</fullName>
    </submittedName>
</protein>
<dbReference type="AlphaFoldDB" id="A0A3E0A494"/>
<accession>A0A3E0A494</accession>
<evidence type="ECO:0000256" key="6">
    <source>
        <dbReference type="ARBA" id="ARBA00022683"/>
    </source>
</evidence>
<dbReference type="Gene3D" id="3.40.50.510">
    <property type="entry name" value="Phosphotransferase system, mannose-type IIA component"/>
    <property type="match status" value="1"/>
</dbReference>
<keyword evidence="2" id="KW-0813">Transport</keyword>
<evidence type="ECO:0000256" key="4">
    <source>
        <dbReference type="ARBA" id="ARBA00022597"/>
    </source>
</evidence>
<dbReference type="GO" id="GO:0016301">
    <property type="term" value="F:kinase activity"/>
    <property type="evidence" value="ECO:0007669"/>
    <property type="project" value="UniProtKB-KW"/>
</dbReference>
<proteinExistence type="predicted"/>